<dbReference type="EMBL" id="BNCI01000002">
    <property type="protein sequence ID" value="GHF31298.1"/>
    <property type="molecule type" value="Genomic_DNA"/>
</dbReference>
<dbReference type="PANTHER" id="PTHR12815:SF42">
    <property type="entry name" value="BACTERIAL SURFACE ANTIGEN (D15) DOMAIN-CONTAINING PROTEIN"/>
    <property type="match status" value="1"/>
</dbReference>
<evidence type="ECO:0000256" key="1">
    <source>
        <dbReference type="ARBA" id="ARBA00004370"/>
    </source>
</evidence>
<evidence type="ECO:0000313" key="6">
    <source>
        <dbReference type="EMBL" id="GHF31298.1"/>
    </source>
</evidence>
<feature type="chain" id="PRO_5037690617" evidence="4">
    <location>
        <begin position="26"/>
        <end position="598"/>
    </location>
</feature>
<feature type="signal peptide" evidence="4">
    <location>
        <begin position="1"/>
        <end position="25"/>
    </location>
</feature>
<protein>
    <submittedName>
        <fullName evidence="6">Outer membrane protein assembly factor</fullName>
    </submittedName>
</protein>
<dbReference type="Pfam" id="PF01103">
    <property type="entry name" value="Omp85"/>
    <property type="match status" value="1"/>
</dbReference>
<evidence type="ECO:0000256" key="4">
    <source>
        <dbReference type="SAM" id="SignalP"/>
    </source>
</evidence>
<dbReference type="Gene3D" id="3.10.20.310">
    <property type="entry name" value="membrane protein fhac"/>
    <property type="match status" value="1"/>
</dbReference>
<dbReference type="PANTHER" id="PTHR12815">
    <property type="entry name" value="SORTING AND ASSEMBLY MACHINERY SAMM50 PROTEIN FAMILY MEMBER"/>
    <property type="match status" value="1"/>
</dbReference>
<comment type="caution">
    <text evidence="6">The sequence shown here is derived from an EMBL/GenBank/DDBJ whole genome shotgun (WGS) entry which is preliminary data.</text>
</comment>
<comment type="subcellular location">
    <subcellularLocation>
        <location evidence="1">Membrane</location>
    </subcellularLocation>
</comment>
<feature type="domain" description="Bacterial surface antigen (D15)" evidence="5">
    <location>
        <begin position="307"/>
        <end position="598"/>
    </location>
</feature>
<evidence type="ECO:0000256" key="3">
    <source>
        <dbReference type="ARBA" id="ARBA00023136"/>
    </source>
</evidence>
<proteinExistence type="predicted"/>
<dbReference type="AlphaFoldDB" id="A0A919EBF1"/>
<gene>
    <name evidence="6" type="ORF">GCM10017044_28500</name>
</gene>
<reference evidence="6" key="2">
    <citation type="submission" date="2020-09" db="EMBL/GenBank/DDBJ databases">
        <authorList>
            <person name="Sun Q."/>
            <person name="Kim S."/>
        </authorList>
    </citation>
    <scope>NUCLEOTIDE SEQUENCE</scope>
    <source>
        <strain evidence="6">KCTC 42590</strain>
    </source>
</reference>
<keyword evidence="4" id="KW-0732">Signal</keyword>
<organism evidence="6 7">
    <name type="scientific">Kordiimonas sediminis</name>
    <dbReference type="NCBI Taxonomy" id="1735581"/>
    <lineage>
        <taxon>Bacteria</taxon>
        <taxon>Pseudomonadati</taxon>
        <taxon>Pseudomonadota</taxon>
        <taxon>Alphaproteobacteria</taxon>
        <taxon>Kordiimonadales</taxon>
        <taxon>Kordiimonadaceae</taxon>
        <taxon>Kordiimonas</taxon>
    </lineage>
</organism>
<keyword evidence="3" id="KW-0472">Membrane</keyword>
<dbReference type="InterPro" id="IPR000184">
    <property type="entry name" value="Bac_surfAg_D15"/>
</dbReference>
<dbReference type="InterPro" id="IPR039910">
    <property type="entry name" value="D15-like"/>
</dbReference>
<dbReference type="GO" id="GO:0019867">
    <property type="term" value="C:outer membrane"/>
    <property type="evidence" value="ECO:0007669"/>
    <property type="project" value="InterPro"/>
</dbReference>
<dbReference type="Gene3D" id="2.40.160.50">
    <property type="entry name" value="membrane protein fhac: a member of the omp85/tpsb transporter family"/>
    <property type="match status" value="1"/>
</dbReference>
<accession>A0A919EBF1</accession>
<evidence type="ECO:0000313" key="7">
    <source>
        <dbReference type="Proteomes" id="UP000630923"/>
    </source>
</evidence>
<dbReference type="RefSeq" id="WP_191254075.1">
    <property type="nucleotide sequence ID" value="NZ_BNCI01000002.1"/>
</dbReference>
<evidence type="ECO:0000259" key="5">
    <source>
        <dbReference type="Pfam" id="PF01103"/>
    </source>
</evidence>
<keyword evidence="2" id="KW-1134">Transmembrane beta strand</keyword>
<keyword evidence="7" id="KW-1185">Reference proteome</keyword>
<dbReference type="Proteomes" id="UP000630923">
    <property type="component" value="Unassembled WGS sequence"/>
</dbReference>
<sequence length="598" mass="66331">MQRIAYLTFFIVTAFIESAAGTVLANDCTSGWRLGYSLDIRDLPENTVSLLQSTSSLQERNGNCFRSLSRLSSLIDQDKERLERVLRSEGYYSALMDSRIQRGTRRVDVTLLISAGPVFTIGDINLITDGSIAPSLQSKLQQLLSATLSGNSPVQALKIIGAEQALITLLHENGYPYADALERDVIIDHASRSASVNFKLRTGPIVLAGQVNFQGLVRTQEQYLQRLVPWQKGDILFRSHLITFQRRLQDTGLFSLTTVDLGPEPSAGQPSSIIVTVEEVPHRRIEVGAGYSTGEGFETEFGWQNKNLNGRGQILSAYAKVGESEQSLEGNWTLPHFRKYDQTLLLDGKIGREVRPAYEARFAETYIGLERKFNKRIKASLGAATKTTVNQQETLEDTFFLAGLPLGFAYDSSDNLFDPSMGTRLTLRVQPTMSVIDDRYFFLINELKATHYWKPADDSWLTVAARARLGNIVGPNLDRLPISERFFAGGGGSVRGFSYQRLGDISDSGTPLGGRSVAEVALEARTRVSERFGLVGFVDAGNVYAEQYPKFSNIRWGVGVGVRYFTDFAPIRLDIATPLNRRDGENKIALYISIGQSF</sequence>
<keyword evidence="2" id="KW-0812">Transmembrane</keyword>
<evidence type="ECO:0000256" key="2">
    <source>
        <dbReference type="ARBA" id="ARBA00022452"/>
    </source>
</evidence>
<reference evidence="6" key="1">
    <citation type="journal article" date="2014" name="Int. J. Syst. Evol. Microbiol.">
        <title>Complete genome sequence of Corynebacterium casei LMG S-19264T (=DSM 44701T), isolated from a smear-ripened cheese.</title>
        <authorList>
            <consortium name="US DOE Joint Genome Institute (JGI-PGF)"/>
            <person name="Walter F."/>
            <person name="Albersmeier A."/>
            <person name="Kalinowski J."/>
            <person name="Ruckert C."/>
        </authorList>
    </citation>
    <scope>NUCLEOTIDE SEQUENCE</scope>
    <source>
        <strain evidence="6">KCTC 42590</strain>
    </source>
</reference>
<name>A0A919EBF1_9PROT</name>